<evidence type="ECO:0000313" key="3">
    <source>
        <dbReference type="Proteomes" id="UP000297777"/>
    </source>
</evidence>
<accession>A0A4Z1F7Z0</accession>
<dbReference type="EMBL" id="PQXH01000018">
    <property type="protein sequence ID" value="TGO17347.1"/>
    <property type="molecule type" value="Genomic_DNA"/>
</dbReference>
<protein>
    <submittedName>
        <fullName evidence="2">Uncharacterized protein</fullName>
    </submittedName>
</protein>
<evidence type="ECO:0000256" key="1">
    <source>
        <dbReference type="SAM" id="MobiDB-lite"/>
    </source>
</evidence>
<feature type="compositionally biased region" description="Low complexity" evidence="1">
    <location>
        <begin position="195"/>
        <end position="206"/>
    </location>
</feature>
<comment type="caution">
    <text evidence="2">The sequence shown here is derived from an EMBL/GenBank/DDBJ whole genome shotgun (WGS) entry which is preliminary data.</text>
</comment>
<feature type="compositionally biased region" description="Basic and acidic residues" evidence="1">
    <location>
        <begin position="577"/>
        <end position="590"/>
    </location>
</feature>
<feature type="region of interest" description="Disordered" evidence="1">
    <location>
        <begin position="683"/>
        <end position="718"/>
    </location>
</feature>
<feature type="region of interest" description="Disordered" evidence="1">
    <location>
        <begin position="638"/>
        <end position="660"/>
    </location>
</feature>
<gene>
    <name evidence="2" type="ORF">BTUL_0018g00140</name>
</gene>
<feature type="region of interest" description="Disordered" evidence="1">
    <location>
        <begin position="1"/>
        <end position="271"/>
    </location>
</feature>
<name>A0A4Z1F7Z0_9HELO</name>
<feature type="compositionally biased region" description="Polar residues" evidence="1">
    <location>
        <begin position="537"/>
        <end position="546"/>
    </location>
</feature>
<feature type="compositionally biased region" description="Acidic residues" evidence="1">
    <location>
        <begin position="15"/>
        <end position="24"/>
    </location>
</feature>
<reference evidence="2 3" key="1">
    <citation type="submission" date="2017-12" db="EMBL/GenBank/DDBJ databases">
        <title>Comparative genomics of Botrytis spp.</title>
        <authorList>
            <person name="Valero-Jimenez C.A."/>
            <person name="Tapia P."/>
            <person name="Veloso J."/>
            <person name="Silva-Moreno E."/>
            <person name="Staats M."/>
            <person name="Valdes J.H."/>
            <person name="Van Kan J.A.L."/>
        </authorList>
    </citation>
    <scope>NUCLEOTIDE SEQUENCE [LARGE SCALE GENOMIC DNA]</scope>
    <source>
        <strain evidence="2 3">Bt9001</strain>
    </source>
</reference>
<feature type="compositionally biased region" description="Basic and acidic residues" evidence="1">
    <location>
        <begin position="219"/>
        <end position="230"/>
    </location>
</feature>
<organism evidence="2 3">
    <name type="scientific">Botrytis tulipae</name>
    <dbReference type="NCBI Taxonomy" id="87230"/>
    <lineage>
        <taxon>Eukaryota</taxon>
        <taxon>Fungi</taxon>
        <taxon>Dikarya</taxon>
        <taxon>Ascomycota</taxon>
        <taxon>Pezizomycotina</taxon>
        <taxon>Leotiomycetes</taxon>
        <taxon>Helotiales</taxon>
        <taxon>Sclerotiniaceae</taxon>
        <taxon>Botrytis</taxon>
    </lineage>
</organism>
<feature type="compositionally biased region" description="Low complexity" evidence="1">
    <location>
        <begin position="704"/>
        <end position="717"/>
    </location>
</feature>
<sequence>MAPKATRKMARLEDDRDDPSDSEENVSTPPKRRGRPRLHAREEALPLRSQPNKKVAPKPSKKMARLEEDFNDPSDFEEELAPDPKRRGDPRSHRREEARSPHPQPRGNKSSKNDHAKPKRSSHGKPDPMIVVNNNKRLMSDGDDNAGESSKATKKGKVQAKKAPQSRRSRSPVQEISSDNTDSSDSDELPRNTFSSKTSSKSLKASGKGKGKATSSDDDVFKSGDDKESSESSSEDSLSRTKKDKGKGVAPPSDDEMPDPSDDQDSEKSMISVEWTDEDEILLECTYDYELSLWRKTKALFNCTPFDLFPKGIKAASDHWDGYRYENRFIKNETSLTIPLCKSLCTLVCFPYIDGDIGFVRYALSSALKARCGDNTPLIEEGTSSWTSFESQCEGLFNDMNEAELFLSKPQLETLKRLLSSRTSLLGPSRNSGFLEPNVFKRVLASTRTAKESGDSIHLLNGDVQNVIKAWDMWNKDAKKYLPSMEDSRRSWHKANNKALKVPRATVLQWKKSWILKQRLDAAKELTERAASDDESIVNNDNNELGSTGDGDNGFEFSGDDDTGFVFDGDDDNENDVSCKDDLGKSHMDSPPRQNSNDAEIGGLEPDDLPLGNVLTPGPAFLIPEAQDPRQPNFALSKETANSKASVTAPTTQRVDNAPTNPIEEANINAQSVQVASTIPIDEANPTTQSIQVSPKSSIDEAIPATQSAQAASTTPADKAKEEDIINWLPYNRLKDLAVYKNTEILSEDIMLMESFKASYLPSKIPDVFYQNGDLEEDFEPHEVGFSIDVSNHIKGSTIIEGERATGVDSLDCVFEDFDRGSRFRT</sequence>
<feature type="compositionally biased region" description="Acidic residues" evidence="1">
    <location>
        <begin position="253"/>
        <end position="265"/>
    </location>
</feature>
<dbReference type="OrthoDB" id="3562741at2759"/>
<feature type="compositionally biased region" description="Polar residues" evidence="1">
    <location>
        <begin position="639"/>
        <end position="660"/>
    </location>
</feature>
<feature type="region of interest" description="Disordered" evidence="1">
    <location>
        <begin position="527"/>
        <end position="626"/>
    </location>
</feature>
<proteinExistence type="predicted"/>
<feature type="compositionally biased region" description="Basic residues" evidence="1">
    <location>
        <begin position="152"/>
        <end position="170"/>
    </location>
</feature>
<evidence type="ECO:0000313" key="2">
    <source>
        <dbReference type="EMBL" id="TGO17347.1"/>
    </source>
</evidence>
<feature type="compositionally biased region" description="Acidic residues" evidence="1">
    <location>
        <begin position="69"/>
        <end position="81"/>
    </location>
</feature>
<feature type="compositionally biased region" description="Basic and acidic residues" evidence="1">
    <location>
        <begin position="82"/>
        <end position="100"/>
    </location>
</feature>
<feature type="compositionally biased region" description="Acidic residues" evidence="1">
    <location>
        <begin position="558"/>
        <end position="575"/>
    </location>
</feature>
<feature type="compositionally biased region" description="Polar residues" evidence="1">
    <location>
        <begin position="685"/>
        <end position="697"/>
    </location>
</feature>
<keyword evidence="3" id="KW-1185">Reference proteome</keyword>
<dbReference type="Proteomes" id="UP000297777">
    <property type="component" value="Unassembled WGS sequence"/>
</dbReference>
<dbReference type="AlphaFoldDB" id="A0A4Z1F7Z0"/>